<evidence type="ECO:0000313" key="6">
    <source>
        <dbReference type="EMBL" id="MBB5471366.1"/>
    </source>
</evidence>
<comment type="similarity">
    <text evidence="1">Belongs to the HpcH/HpaI aldolase family.</text>
</comment>
<dbReference type="EMBL" id="JACHDN010000001">
    <property type="protein sequence ID" value="MBB5471366.1"/>
    <property type="molecule type" value="Genomic_DNA"/>
</dbReference>
<dbReference type="InterPro" id="IPR050251">
    <property type="entry name" value="HpcH-HpaI_aldolase"/>
</dbReference>
<keyword evidence="2" id="KW-0479">Metal-binding</keyword>
<dbReference type="RefSeq" id="WP_146840404.1">
    <property type="nucleotide sequence ID" value="NZ_BJVQ01000079.1"/>
</dbReference>
<dbReference type="OrthoDB" id="3353438at2"/>
<dbReference type="EC" id="4.1.2.52" evidence="6"/>
<dbReference type="Gene3D" id="3.20.20.60">
    <property type="entry name" value="Phosphoenolpyruvate-binding domains"/>
    <property type="match status" value="1"/>
</dbReference>
<keyword evidence="7" id="KW-1185">Reference proteome</keyword>
<evidence type="ECO:0000256" key="1">
    <source>
        <dbReference type="ARBA" id="ARBA00005568"/>
    </source>
</evidence>
<evidence type="ECO:0000313" key="8">
    <source>
        <dbReference type="Proteomes" id="UP000564629"/>
    </source>
</evidence>
<accession>A0A511FKP1</accession>
<dbReference type="GO" id="GO:0005737">
    <property type="term" value="C:cytoplasm"/>
    <property type="evidence" value="ECO:0007669"/>
    <property type="project" value="TreeGrafter"/>
</dbReference>
<protein>
    <submittedName>
        <fullName evidence="6">4-hydroxy-2-oxoheptanedioate aldolase</fullName>
        <ecNumber evidence="6">4.1.2.52</ecNumber>
    </submittedName>
    <submittedName>
        <fullName evidence="5">4-hydroxy-2-oxovalerate aldolase</fullName>
    </submittedName>
</protein>
<evidence type="ECO:0000313" key="7">
    <source>
        <dbReference type="Proteomes" id="UP000321723"/>
    </source>
</evidence>
<dbReference type="InterPro" id="IPR015813">
    <property type="entry name" value="Pyrv/PenolPyrv_kinase-like_dom"/>
</dbReference>
<dbReference type="GO" id="GO:0046872">
    <property type="term" value="F:metal ion binding"/>
    <property type="evidence" value="ECO:0007669"/>
    <property type="project" value="UniProtKB-KW"/>
</dbReference>
<name>A0A511FKP1_9CELL</name>
<dbReference type="PANTHER" id="PTHR30502">
    <property type="entry name" value="2-KETO-3-DEOXY-L-RHAMNONATE ALDOLASE"/>
    <property type="match status" value="1"/>
</dbReference>
<dbReference type="SUPFAM" id="SSF51621">
    <property type="entry name" value="Phosphoenolpyruvate/pyruvate domain"/>
    <property type="match status" value="1"/>
</dbReference>
<reference evidence="5 7" key="1">
    <citation type="submission" date="2019-07" db="EMBL/GenBank/DDBJ databases">
        <title>Whole genome shotgun sequence of Cellulomonas hominis NBRC 16055.</title>
        <authorList>
            <person name="Hosoyama A."/>
            <person name="Uohara A."/>
            <person name="Ohji S."/>
            <person name="Ichikawa N."/>
        </authorList>
    </citation>
    <scope>NUCLEOTIDE SEQUENCE [LARGE SCALE GENOMIC DNA]</scope>
    <source>
        <strain evidence="5 7">NBRC 16055</strain>
    </source>
</reference>
<keyword evidence="3 6" id="KW-0456">Lyase</keyword>
<evidence type="ECO:0000259" key="4">
    <source>
        <dbReference type="Pfam" id="PF03328"/>
    </source>
</evidence>
<dbReference type="Proteomes" id="UP000321723">
    <property type="component" value="Unassembled WGS sequence"/>
</dbReference>
<dbReference type="InterPro" id="IPR040442">
    <property type="entry name" value="Pyrv_kinase-like_dom_sf"/>
</dbReference>
<gene>
    <name evidence="5" type="ORF">CHO01_35340</name>
    <name evidence="6" type="ORF">HNR08_000102</name>
</gene>
<organism evidence="5 7">
    <name type="scientific">Cellulomonas hominis</name>
    <dbReference type="NCBI Taxonomy" id="156981"/>
    <lineage>
        <taxon>Bacteria</taxon>
        <taxon>Bacillati</taxon>
        <taxon>Actinomycetota</taxon>
        <taxon>Actinomycetes</taxon>
        <taxon>Micrococcales</taxon>
        <taxon>Cellulomonadaceae</taxon>
        <taxon>Cellulomonas</taxon>
    </lineage>
</organism>
<evidence type="ECO:0000256" key="3">
    <source>
        <dbReference type="ARBA" id="ARBA00023239"/>
    </source>
</evidence>
<evidence type="ECO:0000256" key="2">
    <source>
        <dbReference type="ARBA" id="ARBA00022723"/>
    </source>
</evidence>
<feature type="domain" description="HpcH/HpaI aldolase/citrate lyase" evidence="4">
    <location>
        <begin position="13"/>
        <end position="242"/>
    </location>
</feature>
<evidence type="ECO:0000313" key="5">
    <source>
        <dbReference type="EMBL" id="GEL48418.1"/>
    </source>
</evidence>
<proteinExistence type="inferred from homology"/>
<comment type="caution">
    <text evidence="5">The sequence shown here is derived from an EMBL/GenBank/DDBJ whole genome shotgun (WGS) entry which is preliminary data.</text>
</comment>
<dbReference type="Proteomes" id="UP000564629">
    <property type="component" value="Unassembled WGS sequence"/>
</dbReference>
<dbReference type="AlphaFoldDB" id="A0A511FKP1"/>
<sequence length="254" mass="26716">MKSLWEAGGTAHGVWTTLADPVTIGLAARAGFDYTCIDMQHGLVTASELPVVLRFLAGSGTTPIVRVPSSETAVISRALDLGARGVVLPMVDSAEQAATAAEAVRYPGLPGGTGVRGRRSWGPIFADLDGVTPPDRANDDALCIAMIETPQGFADVERIAAVDGVDVLYVGPYDLALSTGHGQVTYRDDAEVAAMIQHVVDTALAHGKIPAVHCTDLQMVRDWRARGARMLTTGLDTTIVREAMQAHYRAAVGG</sequence>
<dbReference type="PANTHER" id="PTHR30502:SF0">
    <property type="entry name" value="PHOSPHOENOLPYRUVATE CARBOXYLASE FAMILY PROTEIN"/>
    <property type="match status" value="1"/>
</dbReference>
<dbReference type="Pfam" id="PF03328">
    <property type="entry name" value="HpcH_HpaI"/>
    <property type="match status" value="1"/>
</dbReference>
<dbReference type="InterPro" id="IPR005000">
    <property type="entry name" value="Aldolase/citrate-lyase_domain"/>
</dbReference>
<dbReference type="EMBL" id="BJVQ01000079">
    <property type="protein sequence ID" value="GEL48418.1"/>
    <property type="molecule type" value="Genomic_DNA"/>
</dbReference>
<dbReference type="GO" id="GO:0016832">
    <property type="term" value="F:aldehyde-lyase activity"/>
    <property type="evidence" value="ECO:0007669"/>
    <property type="project" value="TreeGrafter"/>
</dbReference>
<reference evidence="6 8" key="2">
    <citation type="submission" date="2020-08" db="EMBL/GenBank/DDBJ databases">
        <title>Sequencing the genomes of 1000 actinobacteria strains.</title>
        <authorList>
            <person name="Klenk H.-P."/>
        </authorList>
    </citation>
    <scope>NUCLEOTIDE SEQUENCE [LARGE SCALE GENOMIC DNA]</scope>
    <source>
        <strain evidence="6 8">DSM 9581</strain>
    </source>
</reference>